<dbReference type="OrthoDB" id="5685754at2"/>
<dbReference type="RefSeq" id="WP_077474418.1">
    <property type="nucleotide sequence ID" value="NZ_MLHK01000056.1"/>
</dbReference>
<evidence type="ECO:0000313" key="3">
    <source>
        <dbReference type="Proteomes" id="UP000188728"/>
    </source>
</evidence>
<dbReference type="EMBL" id="MLHK01000056">
    <property type="protein sequence ID" value="OOF44234.1"/>
    <property type="molecule type" value="Genomic_DNA"/>
</dbReference>
<dbReference type="Proteomes" id="UP000188728">
    <property type="component" value="Unassembled WGS sequence"/>
</dbReference>
<dbReference type="Proteomes" id="UP000189161">
    <property type="component" value="Unassembled WGS sequence"/>
</dbReference>
<proteinExistence type="predicted"/>
<gene>
    <name evidence="1" type="ORF">BKK51_09495</name>
    <name evidence="2" type="ORF">BKK52_11930</name>
</gene>
<name>A0A1V3IVH0_9PAST</name>
<dbReference type="AlphaFoldDB" id="A0A1V3IVH0"/>
<accession>A0A1V3IQK5</accession>
<protein>
    <submittedName>
        <fullName evidence="2">Uncharacterized protein</fullName>
    </submittedName>
</protein>
<comment type="caution">
    <text evidence="2">The sequence shown here is derived from an EMBL/GenBank/DDBJ whole genome shotgun (WGS) entry which is preliminary data.</text>
</comment>
<reference evidence="3 4" key="1">
    <citation type="submission" date="2016-10" db="EMBL/GenBank/DDBJ databases">
        <title>Rodentibacter gen. nov. and new species.</title>
        <authorList>
            <person name="Christensen H."/>
        </authorList>
    </citation>
    <scope>NUCLEOTIDE SEQUENCE [LARGE SCALE GENOMIC DNA]</scope>
    <source>
        <strain evidence="1 3">H1983213011</strain>
        <strain evidence="2 4">H1987082031</strain>
    </source>
</reference>
<evidence type="ECO:0000313" key="1">
    <source>
        <dbReference type="EMBL" id="OOF44234.1"/>
    </source>
</evidence>
<keyword evidence="4" id="KW-1185">Reference proteome</keyword>
<organism evidence="2 4">
    <name type="scientific">Rodentibacter trehalosifermentans</name>
    <dbReference type="NCBI Taxonomy" id="1908263"/>
    <lineage>
        <taxon>Bacteria</taxon>
        <taxon>Pseudomonadati</taxon>
        <taxon>Pseudomonadota</taxon>
        <taxon>Gammaproteobacteria</taxon>
        <taxon>Pasteurellales</taxon>
        <taxon>Pasteurellaceae</taxon>
        <taxon>Rodentibacter</taxon>
    </lineage>
</organism>
<evidence type="ECO:0000313" key="2">
    <source>
        <dbReference type="EMBL" id="OOF45938.1"/>
    </source>
</evidence>
<sequence length="73" mass="8107">MINRLQDDLHQHLTQAQAIIDYLTADIAVNNEISVSNEVLANTLWTAQTLLQNANKSYDKLSEAIKQGGKVNV</sequence>
<evidence type="ECO:0000313" key="4">
    <source>
        <dbReference type="Proteomes" id="UP000189161"/>
    </source>
</evidence>
<dbReference type="EMBL" id="MLHL01000083">
    <property type="protein sequence ID" value="OOF45938.1"/>
    <property type="molecule type" value="Genomic_DNA"/>
</dbReference>
<accession>A0A1V3IVH0</accession>